<dbReference type="GO" id="GO:0005634">
    <property type="term" value="C:nucleus"/>
    <property type="evidence" value="ECO:0007669"/>
    <property type="project" value="TreeGrafter"/>
</dbReference>
<dbReference type="PANTHER" id="PTHR47025">
    <property type="entry name" value="AUTOIMMUNE REGULATOR"/>
    <property type="match status" value="1"/>
</dbReference>
<dbReference type="GO" id="GO:0003682">
    <property type="term" value="F:chromatin binding"/>
    <property type="evidence" value="ECO:0007669"/>
    <property type="project" value="TreeGrafter"/>
</dbReference>
<dbReference type="PANTHER" id="PTHR47025:SF2">
    <property type="entry name" value="AUTOIMMUNE REGULATOR"/>
    <property type="match status" value="1"/>
</dbReference>
<comment type="caution">
    <text evidence="2">The sequence shown here is derived from an EMBL/GenBank/DDBJ whole genome shotgun (WGS) entry which is preliminary data.</text>
</comment>
<feature type="domain" description="Increased DNA methylation 1 C-terminal" evidence="1">
    <location>
        <begin position="28"/>
        <end position="123"/>
    </location>
</feature>
<dbReference type="InterPro" id="IPR056511">
    <property type="entry name" value="IDM1_C"/>
</dbReference>
<dbReference type="GO" id="GO:0045944">
    <property type="term" value="P:positive regulation of transcription by RNA polymerase II"/>
    <property type="evidence" value="ECO:0007669"/>
    <property type="project" value="TreeGrafter"/>
</dbReference>
<evidence type="ECO:0000259" key="1">
    <source>
        <dbReference type="Pfam" id="PF23209"/>
    </source>
</evidence>
<dbReference type="Pfam" id="PF23209">
    <property type="entry name" value="IDM1_C"/>
    <property type="match status" value="1"/>
</dbReference>
<reference evidence="2" key="1">
    <citation type="journal article" date="2022" name="Plant J.">
        <title>Strategies of tolerance reflected in two North American maple genomes.</title>
        <authorList>
            <person name="McEvoy S.L."/>
            <person name="Sezen U.U."/>
            <person name="Trouern-Trend A."/>
            <person name="McMahon S.M."/>
            <person name="Schaberg P.G."/>
            <person name="Yang J."/>
            <person name="Wegrzyn J.L."/>
            <person name="Swenson N.G."/>
        </authorList>
    </citation>
    <scope>NUCLEOTIDE SEQUENCE</scope>
    <source>
        <strain evidence="2">91603</strain>
    </source>
</reference>
<protein>
    <recommendedName>
        <fullName evidence="1">Increased DNA methylation 1 C-terminal domain-containing protein</fullName>
    </recommendedName>
</protein>
<evidence type="ECO:0000313" key="3">
    <source>
        <dbReference type="Proteomes" id="UP001064489"/>
    </source>
</evidence>
<dbReference type="AlphaFoldDB" id="A0AAD5NY91"/>
<evidence type="ECO:0000313" key="2">
    <source>
        <dbReference type="EMBL" id="KAI9186347.1"/>
    </source>
</evidence>
<accession>A0AAD5NY91</accession>
<sequence length="135" mass="15168">MGRFIEWSELCGVVCLASVSGLCFGGFVSVVFCKIEEEVAELPLVATSKDSQGQGYFQPLFSCIEKLLSFVHVKNLVLPLTSEAESIWTNKFGFNKMTEEEQNKFRNDYPLIIFQGTSILQKKVPKYRLVGKSAE</sequence>
<reference evidence="2" key="2">
    <citation type="submission" date="2023-02" db="EMBL/GenBank/DDBJ databases">
        <authorList>
            <person name="Swenson N.G."/>
            <person name="Wegrzyn J.L."/>
            <person name="Mcevoy S.L."/>
        </authorList>
    </citation>
    <scope>NUCLEOTIDE SEQUENCE</scope>
    <source>
        <strain evidence="2">91603</strain>
        <tissue evidence="2">Leaf</tissue>
    </source>
</reference>
<dbReference type="Proteomes" id="UP001064489">
    <property type="component" value="Chromosome 3"/>
</dbReference>
<name>A0AAD5NY91_ACENE</name>
<dbReference type="EMBL" id="JAJSOW010000100">
    <property type="protein sequence ID" value="KAI9186347.1"/>
    <property type="molecule type" value="Genomic_DNA"/>
</dbReference>
<dbReference type="GO" id="GO:0042393">
    <property type="term" value="F:histone binding"/>
    <property type="evidence" value="ECO:0007669"/>
    <property type="project" value="TreeGrafter"/>
</dbReference>
<gene>
    <name evidence="2" type="ORF">LWI28_016428</name>
</gene>
<organism evidence="2 3">
    <name type="scientific">Acer negundo</name>
    <name type="common">Box elder</name>
    <dbReference type="NCBI Taxonomy" id="4023"/>
    <lineage>
        <taxon>Eukaryota</taxon>
        <taxon>Viridiplantae</taxon>
        <taxon>Streptophyta</taxon>
        <taxon>Embryophyta</taxon>
        <taxon>Tracheophyta</taxon>
        <taxon>Spermatophyta</taxon>
        <taxon>Magnoliopsida</taxon>
        <taxon>eudicotyledons</taxon>
        <taxon>Gunneridae</taxon>
        <taxon>Pentapetalae</taxon>
        <taxon>rosids</taxon>
        <taxon>malvids</taxon>
        <taxon>Sapindales</taxon>
        <taxon>Sapindaceae</taxon>
        <taxon>Hippocastanoideae</taxon>
        <taxon>Acereae</taxon>
        <taxon>Acer</taxon>
    </lineage>
</organism>
<proteinExistence type="predicted"/>
<keyword evidence="3" id="KW-1185">Reference proteome</keyword>
<dbReference type="GO" id="GO:0000977">
    <property type="term" value="F:RNA polymerase II transcription regulatory region sequence-specific DNA binding"/>
    <property type="evidence" value="ECO:0007669"/>
    <property type="project" value="TreeGrafter"/>
</dbReference>